<evidence type="ECO:0000259" key="1">
    <source>
        <dbReference type="Pfam" id="PF14551"/>
    </source>
</evidence>
<dbReference type="Gene3D" id="3.30.1640.10">
    <property type="entry name" value="mini-chromosome maintenance (MCM) complex, chain A, domain 1"/>
    <property type="match status" value="1"/>
</dbReference>
<comment type="caution">
    <text evidence="2">The sequence shown here is derived from an EMBL/GenBank/DDBJ whole genome shotgun (WGS) entry which is preliminary data.</text>
</comment>
<dbReference type="EMBL" id="JAPMOS010000574">
    <property type="protein sequence ID" value="KAJ4452381.1"/>
    <property type="molecule type" value="Genomic_DNA"/>
</dbReference>
<dbReference type="SUPFAM" id="SSF50249">
    <property type="entry name" value="Nucleic acid-binding proteins"/>
    <property type="match status" value="1"/>
</dbReference>
<evidence type="ECO:0000313" key="2">
    <source>
        <dbReference type="EMBL" id="KAJ4452381.1"/>
    </source>
</evidence>
<name>A0ABQ8U059_9EUKA</name>
<dbReference type="InterPro" id="IPR027925">
    <property type="entry name" value="MCM_N"/>
</dbReference>
<accession>A0ABQ8U059</accession>
<evidence type="ECO:0000313" key="3">
    <source>
        <dbReference type="Proteomes" id="UP001141327"/>
    </source>
</evidence>
<dbReference type="Pfam" id="PF14551">
    <property type="entry name" value="MCM_N"/>
    <property type="match status" value="1"/>
</dbReference>
<keyword evidence="3" id="KW-1185">Reference proteome</keyword>
<dbReference type="InterPro" id="IPR012340">
    <property type="entry name" value="NA-bd_OB-fold"/>
</dbReference>
<protein>
    <recommendedName>
        <fullName evidence="1">MCM N-terminal domain-containing protein</fullName>
    </recommendedName>
</protein>
<dbReference type="Proteomes" id="UP001141327">
    <property type="component" value="Unassembled WGS sequence"/>
</dbReference>
<feature type="domain" description="MCM N-terminal" evidence="1">
    <location>
        <begin position="2"/>
        <end position="84"/>
    </location>
</feature>
<sequence length="104" mass="12243">MRDFIDTFPDPRSGEPGLYLKRLDEIIAQELWTIPVDAQHVLQHNPELYHKIVTYPTEVMALFQITFATYYVQRLKSHSDTEFEFQKRKFAEDVQKYNGAHPAA</sequence>
<gene>
    <name evidence="2" type="ORF">PAPYR_13507</name>
</gene>
<reference evidence="2" key="1">
    <citation type="journal article" date="2022" name="bioRxiv">
        <title>Genomics of Preaxostyla Flagellates Illuminates Evolutionary Transitions and the Path Towards Mitochondrial Loss.</title>
        <authorList>
            <person name="Novak L.V.F."/>
            <person name="Treitli S.C."/>
            <person name="Pyrih J."/>
            <person name="Halakuc P."/>
            <person name="Pipaliya S.V."/>
            <person name="Vacek V."/>
            <person name="Brzon O."/>
            <person name="Soukal P."/>
            <person name="Eme L."/>
            <person name="Dacks J.B."/>
            <person name="Karnkowska A."/>
            <person name="Elias M."/>
            <person name="Hampl V."/>
        </authorList>
    </citation>
    <scope>NUCLEOTIDE SEQUENCE</scope>
    <source>
        <strain evidence="2">RCP-MX</strain>
    </source>
</reference>
<organism evidence="2 3">
    <name type="scientific">Paratrimastix pyriformis</name>
    <dbReference type="NCBI Taxonomy" id="342808"/>
    <lineage>
        <taxon>Eukaryota</taxon>
        <taxon>Metamonada</taxon>
        <taxon>Preaxostyla</taxon>
        <taxon>Paratrimastigidae</taxon>
        <taxon>Paratrimastix</taxon>
    </lineage>
</organism>
<proteinExistence type="predicted"/>